<dbReference type="RefSeq" id="WP_041885615.1">
    <property type="nucleotide sequence ID" value="NZ_CP157278.1"/>
</dbReference>
<proteinExistence type="predicted"/>
<comment type="caution">
    <text evidence="2">The sequence shown here is derived from an EMBL/GenBank/DDBJ whole genome shotgun (WGS) entry which is preliminary data.</text>
</comment>
<dbReference type="EMBL" id="JXRA01000111">
    <property type="protein sequence ID" value="KIO75189.1"/>
    <property type="molecule type" value="Genomic_DNA"/>
</dbReference>
<gene>
    <name evidence="2" type="ORF">TH53_21900</name>
</gene>
<evidence type="ECO:0000259" key="1">
    <source>
        <dbReference type="Pfam" id="PF16289"/>
    </source>
</evidence>
<keyword evidence="3" id="KW-1185">Reference proteome</keyword>
<accession>A0A0D0FRT8</accession>
<feature type="domain" description="DUF4935" evidence="1">
    <location>
        <begin position="3"/>
        <end position="166"/>
    </location>
</feature>
<protein>
    <recommendedName>
        <fullName evidence="1">DUF4935 domain-containing protein</fullName>
    </recommendedName>
</protein>
<evidence type="ECO:0000313" key="2">
    <source>
        <dbReference type="EMBL" id="KIO75189.1"/>
    </source>
</evidence>
<organism evidence="2 3">
    <name type="scientific">Pedobacter lusitanus</name>
    <dbReference type="NCBI Taxonomy" id="1503925"/>
    <lineage>
        <taxon>Bacteria</taxon>
        <taxon>Pseudomonadati</taxon>
        <taxon>Bacteroidota</taxon>
        <taxon>Sphingobacteriia</taxon>
        <taxon>Sphingobacteriales</taxon>
        <taxon>Sphingobacteriaceae</taxon>
        <taxon>Pedobacter</taxon>
    </lineage>
</organism>
<reference evidence="2 3" key="1">
    <citation type="submission" date="2015-01" db="EMBL/GenBank/DDBJ databases">
        <title>Draft genome sequence of Pedobacter sp. NL19 isolated from sludge of an effluent treatment pond in an abandoned uranium mine.</title>
        <authorList>
            <person name="Santos T."/>
            <person name="Caetano T."/>
            <person name="Covas C."/>
            <person name="Cruz A."/>
            <person name="Mendo S."/>
        </authorList>
    </citation>
    <scope>NUCLEOTIDE SEQUENCE [LARGE SCALE GENOMIC DNA]</scope>
    <source>
        <strain evidence="2 3">NL19</strain>
    </source>
</reference>
<evidence type="ECO:0000313" key="3">
    <source>
        <dbReference type="Proteomes" id="UP000032049"/>
    </source>
</evidence>
<dbReference type="Pfam" id="PF16289">
    <property type="entry name" value="PIN_12"/>
    <property type="match status" value="1"/>
</dbReference>
<name>A0A0D0FRT8_9SPHI</name>
<dbReference type="Proteomes" id="UP000032049">
    <property type="component" value="Unassembled WGS sequence"/>
</dbReference>
<sequence length="347" mass="40994">MDVILDSNIYRDDILLRSKYFDLLNDYLIKTNSSIVLPQIVLDETKELYLRALQQRQSKIRTNINELNLALIDKTIHNSPPTIDINLEVEKYELYIKRRLNIKKEKVIPINNDFLPEIIKRCIKRQKPAGEKYEARDTLIWLTIKQYCENTHQKQVTLISKNHSDFAGSDKKTLERSLIAECDLLQIRINYFQSVEEFIAAHATEISFINEDWLAENLDFEVLKTDVFDSLNNSNKKTVYSYFTQKTKNKQLIFKPLLIQPYDDDFFIYEMIDNSIIVNAIIKAELKIEFKYIPEDSCKTIEHFNCYSQNKDQIITIEYLYVALHIIITVKNRKTFKQELSSLQIIN</sequence>
<dbReference type="OrthoDB" id="7010539at2"/>
<dbReference type="AlphaFoldDB" id="A0A0D0FRT8"/>
<dbReference type="InterPro" id="IPR032557">
    <property type="entry name" value="DUF4935"/>
</dbReference>